<evidence type="ECO:0000256" key="1">
    <source>
        <dbReference type="ARBA" id="ARBA00022737"/>
    </source>
</evidence>
<keyword evidence="2" id="KW-0802">TPR repeat</keyword>
<keyword evidence="1" id="KW-0677">Repeat</keyword>
<dbReference type="InterPro" id="IPR055217">
    <property type="entry name" value="TPR_EMC2"/>
</dbReference>
<evidence type="ECO:0000313" key="6">
    <source>
        <dbReference type="Proteomes" id="UP000236291"/>
    </source>
</evidence>
<comment type="function">
    <text evidence="3">Part of the endoplasmic reticulum membrane protein complex (EMC) that enables the energy-independent insertion into endoplasmic reticulum membranes of newly synthesized membrane proteins.</text>
</comment>
<evidence type="ECO:0000259" key="4">
    <source>
        <dbReference type="Pfam" id="PF22890"/>
    </source>
</evidence>
<name>A0A2K3NJB9_TRIPR</name>
<sequence length="150" mass="16793">MVTKTEESQLKNLEIQVDNGGGGAWEYLSLIRKLKVRRSDKVLKHGLSILNDSKLRSNLGPEEWTLYEQVAVAAMDCQSLDVAQDCTKALRKRFPESKRVGRLEAMLLEAKGSWDMAEKAYTSLLEDNPLDQVNSLNLIGKKLGEELSVS</sequence>
<dbReference type="Pfam" id="PF22890">
    <property type="entry name" value="TPR_EMC2"/>
    <property type="match status" value="1"/>
</dbReference>
<evidence type="ECO:0000313" key="5">
    <source>
        <dbReference type="EMBL" id="PNY03124.1"/>
    </source>
</evidence>
<reference evidence="5 6" key="2">
    <citation type="journal article" date="2017" name="Front. Plant Sci.">
        <title>Gene Classification and Mining of Molecular Markers Useful in Red Clover (Trifolium pratense) Breeding.</title>
        <authorList>
            <person name="Istvanek J."/>
            <person name="Dluhosova J."/>
            <person name="Dluhos P."/>
            <person name="Patkova L."/>
            <person name="Nedelnik J."/>
            <person name="Repkova J."/>
        </authorList>
    </citation>
    <scope>NUCLEOTIDE SEQUENCE [LARGE SCALE GENOMIC DNA]</scope>
    <source>
        <strain evidence="6">cv. Tatra</strain>
        <tissue evidence="5">Young leaves</tissue>
    </source>
</reference>
<gene>
    <name evidence="5" type="ORF">L195_g026447</name>
</gene>
<protein>
    <recommendedName>
        <fullName evidence="3">ER membrane protein complex subunit 2</fullName>
    </recommendedName>
</protein>
<dbReference type="EMBL" id="ASHM01022241">
    <property type="protein sequence ID" value="PNY03124.1"/>
    <property type="molecule type" value="Genomic_DNA"/>
</dbReference>
<comment type="caution">
    <text evidence="5">The sequence shown here is derived from an EMBL/GenBank/DDBJ whole genome shotgun (WGS) entry which is preliminary data.</text>
</comment>
<dbReference type="GO" id="GO:0072546">
    <property type="term" value="C:EMC complex"/>
    <property type="evidence" value="ECO:0007669"/>
    <property type="project" value="UniProtKB-UniRule"/>
</dbReference>
<reference evidence="5 6" key="1">
    <citation type="journal article" date="2014" name="Am. J. Bot.">
        <title>Genome assembly and annotation for red clover (Trifolium pratense; Fabaceae).</title>
        <authorList>
            <person name="Istvanek J."/>
            <person name="Jaros M."/>
            <person name="Krenek A."/>
            <person name="Repkova J."/>
        </authorList>
    </citation>
    <scope>NUCLEOTIDE SEQUENCE [LARGE SCALE GENOMIC DNA]</scope>
    <source>
        <strain evidence="6">cv. Tatra</strain>
        <tissue evidence="5">Young leaves</tissue>
    </source>
</reference>
<dbReference type="STRING" id="57577.A0A2K3NJB9"/>
<evidence type="ECO:0000256" key="2">
    <source>
        <dbReference type="ARBA" id="ARBA00022803"/>
    </source>
</evidence>
<organism evidence="5 6">
    <name type="scientific">Trifolium pratense</name>
    <name type="common">Red clover</name>
    <dbReference type="NCBI Taxonomy" id="57577"/>
    <lineage>
        <taxon>Eukaryota</taxon>
        <taxon>Viridiplantae</taxon>
        <taxon>Streptophyta</taxon>
        <taxon>Embryophyta</taxon>
        <taxon>Tracheophyta</taxon>
        <taxon>Spermatophyta</taxon>
        <taxon>Magnoliopsida</taxon>
        <taxon>eudicotyledons</taxon>
        <taxon>Gunneridae</taxon>
        <taxon>Pentapetalae</taxon>
        <taxon>rosids</taxon>
        <taxon>fabids</taxon>
        <taxon>Fabales</taxon>
        <taxon>Fabaceae</taxon>
        <taxon>Papilionoideae</taxon>
        <taxon>50 kb inversion clade</taxon>
        <taxon>NPAAA clade</taxon>
        <taxon>Hologalegina</taxon>
        <taxon>IRL clade</taxon>
        <taxon>Trifolieae</taxon>
        <taxon>Trifolium</taxon>
    </lineage>
</organism>
<evidence type="ECO:0000256" key="3">
    <source>
        <dbReference type="RuleBase" id="RU367091"/>
    </source>
</evidence>
<comment type="similarity">
    <text evidence="3">Belongs to the EMC2 family.</text>
</comment>
<dbReference type="InterPro" id="IPR039856">
    <property type="entry name" value="EMC2-like"/>
</dbReference>
<keyword evidence="3" id="KW-0256">Endoplasmic reticulum</keyword>
<feature type="domain" description="EMC2 TPR-like" evidence="4">
    <location>
        <begin position="100"/>
        <end position="134"/>
    </location>
</feature>
<dbReference type="AlphaFoldDB" id="A0A2K3NJB9"/>
<keyword evidence="3" id="KW-0472">Membrane</keyword>
<comment type="subunit">
    <text evidence="3">Component of the ER membrane protein complex (EMC).</text>
</comment>
<comment type="subcellular location">
    <subcellularLocation>
        <location evidence="3">Endoplasmic reticulum membrane</location>
        <topology evidence="3">Peripheral membrane protein</topology>
        <orientation evidence="3">Cytoplasmic side</orientation>
    </subcellularLocation>
</comment>
<proteinExistence type="inferred from homology"/>
<dbReference type="PANTHER" id="PTHR12760">
    <property type="entry name" value="TETRATRICOPEPTIDE REPEAT PROTEIN"/>
    <property type="match status" value="1"/>
</dbReference>
<accession>A0A2K3NJB9</accession>
<dbReference type="Proteomes" id="UP000236291">
    <property type="component" value="Unassembled WGS sequence"/>
</dbReference>